<accession>A0ACB8RTF9</accession>
<reference evidence="1" key="2">
    <citation type="journal article" date="2022" name="New Phytol.">
        <title>Evolutionary transition to the ectomycorrhizal habit in the genomes of a hyperdiverse lineage of mushroom-forming fungi.</title>
        <authorList>
            <person name="Looney B."/>
            <person name="Miyauchi S."/>
            <person name="Morin E."/>
            <person name="Drula E."/>
            <person name="Courty P.E."/>
            <person name="Kohler A."/>
            <person name="Kuo A."/>
            <person name="LaButti K."/>
            <person name="Pangilinan J."/>
            <person name="Lipzen A."/>
            <person name="Riley R."/>
            <person name="Andreopoulos W."/>
            <person name="He G."/>
            <person name="Johnson J."/>
            <person name="Nolan M."/>
            <person name="Tritt A."/>
            <person name="Barry K.W."/>
            <person name="Grigoriev I.V."/>
            <person name="Nagy L.G."/>
            <person name="Hibbett D."/>
            <person name="Henrissat B."/>
            <person name="Matheny P.B."/>
            <person name="Labbe J."/>
            <person name="Martin F.M."/>
        </authorList>
    </citation>
    <scope>NUCLEOTIDE SEQUENCE</scope>
    <source>
        <strain evidence="1">FP105234-sp</strain>
    </source>
</reference>
<dbReference type="Proteomes" id="UP000814033">
    <property type="component" value="Unassembled WGS sequence"/>
</dbReference>
<organism evidence="1 2">
    <name type="scientific">Auriscalpium vulgare</name>
    <dbReference type="NCBI Taxonomy" id="40419"/>
    <lineage>
        <taxon>Eukaryota</taxon>
        <taxon>Fungi</taxon>
        <taxon>Dikarya</taxon>
        <taxon>Basidiomycota</taxon>
        <taxon>Agaricomycotina</taxon>
        <taxon>Agaricomycetes</taxon>
        <taxon>Russulales</taxon>
        <taxon>Auriscalpiaceae</taxon>
        <taxon>Auriscalpium</taxon>
    </lineage>
</organism>
<protein>
    <submittedName>
        <fullName evidence="1">Uncharacterized protein</fullName>
    </submittedName>
</protein>
<keyword evidence="2" id="KW-1185">Reference proteome</keyword>
<proteinExistence type="predicted"/>
<gene>
    <name evidence="1" type="ORF">FA95DRAFT_1223281</name>
</gene>
<evidence type="ECO:0000313" key="1">
    <source>
        <dbReference type="EMBL" id="KAI0047479.1"/>
    </source>
</evidence>
<sequence length="187" mass="20691">MQEKDLRGRSRRPISRPTSVRTQLPPEHASPTAVDHLNIAATRSASREFSASWCLERPRVFPSSHFLTFVFFLGTVSSAMGSWPRVAHVSESQSPVYGVAFDRLLLSVSKQARRVESASREHSMRIESASREYALRVESASRDYALSMESASRELREDVDGLRAHGSGRSTTALPASRGGRGDLAFN</sequence>
<evidence type="ECO:0000313" key="2">
    <source>
        <dbReference type="Proteomes" id="UP000814033"/>
    </source>
</evidence>
<name>A0ACB8RTF9_9AGAM</name>
<dbReference type="EMBL" id="MU275904">
    <property type="protein sequence ID" value="KAI0047479.1"/>
    <property type="molecule type" value="Genomic_DNA"/>
</dbReference>
<comment type="caution">
    <text evidence="1">The sequence shown here is derived from an EMBL/GenBank/DDBJ whole genome shotgun (WGS) entry which is preliminary data.</text>
</comment>
<reference evidence="1" key="1">
    <citation type="submission" date="2021-02" db="EMBL/GenBank/DDBJ databases">
        <authorList>
            <consortium name="DOE Joint Genome Institute"/>
            <person name="Ahrendt S."/>
            <person name="Looney B.P."/>
            <person name="Miyauchi S."/>
            <person name="Morin E."/>
            <person name="Drula E."/>
            <person name="Courty P.E."/>
            <person name="Chicoki N."/>
            <person name="Fauchery L."/>
            <person name="Kohler A."/>
            <person name="Kuo A."/>
            <person name="Labutti K."/>
            <person name="Pangilinan J."/>
            <person name="Lipzen A."/>
            <person name="Riley R."/>
            <person name="Andreopoulos W."/>
            <person name="He G."/>
            <person name="Johnson J."/>
            <person name="Barry K.W."/>
            <person name="Grigoriev I.V."/>
            <person name="Nagy L."/>
            <person name="Hibbett D."/>
            <person name="Henrissat B."/>
            <person name="Matheny P.B."/>
            <person name="Labbe J."/>
            <person name="Martin F."/>
        </authorList>
    </citation>
    <scope>NUCLEOTIDE SEQUENCE</scope>
    <source>
        <strain evidence="1">FP105234-sp</strain>
    </source>
</reference>